<evidence type="ECO:0000313" key="2">
    <source>
        <dbReference type="Proteomes" id="UP000789901"/>
    </source>
</evidence>
<reference evidence="1 2" key="1">
    <citation type="submission" date="2021-06" db="EMBL/GenBank/DDBJ databases">
        <authorList>
            <person name="Kallberg Y."/>
            <person name="Tangrot J."/>
            <person name="Rosling A."/>
        </authorList>
    </citation>
    <scope>NUCLEOTIDE SEQUENCE [LARGE SCALE GENOMIC DNA]</scope>
    <source>
        <strain evidence="1 2">120-4 pot B 10/14</strain>
    </source>
</reference>
<feature type="non-terminal residue" evidence="1">
    <location>
        <position position="1"/>
    </location>
</feature>
<sequence>LIEGYLEKIHAKKNELAKEQEIATDQTTIEHVEGNVISITNPQKVVTRGRPKSAKLGHNIATCPYKAK</sequence>
<gene>
    <name evidence="1" type="ORF">GMARGA_LOCUS33275</name>
</gene>
<name>A0ABN7WR11_GIGMA</name>
<proteinExistence type="predicted"/>
<organism evidence="1 2">
    <name type="scientific">Gigaspora margarita</name>
    <dbReference type="NCBI Taxonomy" id="4874"/>
    <lineage>
        <taxon>Eukaryota</taxon>
        <taxon>Fungi</taxon>
        <taxon>Fungi incertae sedis</taxon>
        <taxon>Mucoromycota</taxon>
        <taxon>Glomeromycotina</taxon>
        <taxon>Glomeromycetes</taxon>
        <taxon>Diversisporales</taxon>
        <taxon>Gigasporaceae</taxon>
        <taxon>Gigaspora</taxon>
    </lineage>
</organism>
<feature type="non-terminal residue" evidence="1">
    <location>
        <position position="68"/>
    </location>
</feature>
<comment type="caution">
    <text evidence="1">The sequence shown here is derived from an EMBL/GenBank/DDBJ whole genome shotgun (WGS) entry which is preliminary data.</text>
</comment>
<evidence type="ECO:0000313" key="1">
    <source>
        <dbReference type="EMBL" id="CAG8836934.1"/>
    </source>
</evidence>
<protein>
    <submittedName>
        <fullName evidence="1">12866_t:CDS:1</fullName>
    </submittedName>
</protein>
<keyword evidence="2" id="KW-1185">Reference proteome</keyword>
<dbReference type="Proteomes" id="UP000789901">
    <property type="component" value="Unassembled WGS sequence"/>
</dbReference>
<accession>A0ABN7WR11</accession>
<dbReference type="EMBL" id="CAJVQB010054703">
    <property type="protein sequence ID" value="CAG8836934.1"/>
    <property type="molecule type" value="Genomic_DNA"/>
</dbReference>